<evidence type="ECO:0000256" key="1">
    <source>
        <dbReference type="PROSITE-ProRule" id="PRU00285"/>
    </source>
</evidence>
<feature type="region of interest" description="Disordered" evidence="3">
    <location>
        <begin position="172"/>
        <end position="194"/>
    </location>
</feature>
<dbReference type="Pfam" id="PF00011">
    <property type="entry name" value="HSP20"/>
    <property type="match status" value="1"/>
</dbReference>
<proteinExistence type="inferred from homology"/>
<accession>A0A8W8IZC7</accession>
<dbReference type="AlphaFoldDB" id="A0A8W8IZC7"/>
<dbReference type="GO" id="GO:0009408">
    <property type="term" value="P:response to heat"/>
    <property type="evidence" value="ECO:0007669"/>
    <property type="project" value="TreeGrafter"/>
</dbReference>
<dbReference type="InterPro" id="IPR002068">
    <property type="entry name" value="A-crystallin/Hsp20_dom"/>
</dbReference>
<keyword evidence="6" id="KW-1185">Reference proteome</keyword>
<dbReference type="PANTHER" id="PTHR45640">
    <property type="entry name" value="HEAT SHOCK PROTEIN HSP-12.2-RELATED"/>
    <property type="match status" value="1"/>
</dbReference>
<evidence type="ECO:0000256" key="2">
    <source>
        <dbReference type="RuleBase" id="RU003616"/>
    </source>
</evidence>
<evidence type="ECO:0000259" key="4">
    <source>
        <dbReference type="PROSITE" id="PS01031"/>
    </source>
</evidence>
<dbReference type="CDD" id="cd06526">
    <property type="entry name" value="metazoan_ACD"/>
    <property type="match status" value="1"/>
</dbReference>
<dbReference type="EnsemblMetazoa" id="G1635.4">
    <property type="protein sequence ID" value="G1635.4:cds"/>
    <property type="gene ID" value="G1635"/>
</dbReference>
<dbReference type="GO" id="GO:0005737">
    <property type="term" value="C:cytoplasm"/>
    <property type="evidence" value="ECO:0007669"/>
    <property type="project" value="TreeGrafter"/>
</dbReference>
<dbReference type="InterPro" id="IPR008978">
    <property type="entry name" value="HSP20-like_chaperone"/>
</dbReference>
<dbReference type="GO" id="GO:0005634">
    <property type="term" value="C:nucleus"/>
    <property type="evidence" value="ECO:0007669"/>
    <property type="project" value="TreeGrafter"/>
</dbReference>
<dbReference type="GO" id="GO:0051082">
    <property type="term" value="F:unfolded protein binding"/>
    <property type="evidence" value="ECO:0007669"/>
    <property type="project" value="TreeGrafter"/>
</dbReference>
<organism evidence="5 6">
    <name type="scientific">Magallana gigas</name>
    <name type="common">Pacific oyster</name>
    <name type="synonym">Crassostrea gigas</name>
    <dbReference type="NCBI Taxonomy" id="29159"/>
    <lineage>
        <taxon>Eukaryota</taxon>
        <taxon>Metazoa</taxon>
        <taxon>Spiralia</taxon>
        <taxon>Lophotrochozoa</taxon>
        <taxon>Mollusca</taxon>
        <taxon>Bivalvia</taxon>
        <taxon>Autobranchia</taxon>
        <taxon>Pteriomorphia</taxon>
        <taxon>Ostreida</taxon>
        <taxon>Ostreoidea</taxon>
        <taxon>Ostreidae</taxon>
        <taxon>Magallana</taxon>
    </lineage>
</organism>
<dbReference type="InterPro" id="IPR001436">
    <property type="entry name" value="Alpha-crystallin/sHSP_animal"/>
</dbReference>
<dbReference type="OrthoDB" id="1431247at2759"/>
<name>A0A8W8IZC7_MAGGI</name>
<evidence type="ECO:0000313" key="6">
    <source>
        <dbReference type="Proteomes" id="UP000005408"/>
    </source>
</evidence>
<dbReference type="Gene3D" id="2.60.40.790">
    <property type="match status" value="1"/>
</dbReference>
<dbReference type="PANTHER" id="PTHR45640:SF26">
    <property type="entry name" value="RE23625P"/>
    <property type="match status" value="1"/>
</dbReference>
<comment type="similarity">
    <text evidence="1 2">Belongs to the small heat shock protein (HSP20) family.</text>
</comment>
<dbReference type="Proteomes" id="UP000005408">
    <property type="component" value="Unassembled WGS sequence"/>
</dbReference>
<evidence type="ECO:0000256" key="3">
    <source>
        <dbReference type="SAM" id="MobiDB-lite"/>
    </source>
</evidence>
<dbReference type="GO" id="GO:0042026">
    <property type="term" value="P:protein refolding"/>
    <property type="evidence" value="ECO:0007669"/>
    <property type="project" value="TreeGrafter"/>
</dbReference>
<dbReference type="PROSITE" id="PS01031">
    <property type="entry name" value="SHSP"/>
    <property type="match status" value="1"/>
</dbReference>
<dbReference type="SUPFAM" id="SSF49764">
    <property type="entry name" value="HSP20-like chaperones"/>
    <property type="match status" value="1"/>
</dbReference>
<feature type="domain" description="SHSP" evidence="4">
    <location>
        <begin position="82"/>
        <end position="191"/>
    </location>
</feature>
<dbReference type="PRINTS" id="PR00299">
    <property type="entry name" value="ACRYSTALLIN"/>
</dbReference>
<dbReference type="OMA" id="CENMANR"/>
<feature type="compositionally biased region" description="Basic and acidic residues" evidence="3">
    <location>
        <begin position="182"/>
        <end position="194"/>
    </location>
</feature>
<reference evidence="5" key="1">
    <citation type="submission" date="2022-08" db="UniProtKB">
        <authorList>
            <consortium name="EnsemblMetazoa"/>
        </authorList>
    </citation>
    <scope>IDENTIFICATION</scope>
    <source>
        <strain evidence="5">05x7-T-G4-1.051#20</strain>
    </source>
</reference>
<evidence type="ECO:0000313" key="5">
    <source>
        <dbReference type="EnsemblMetazoa" id="G1635.4:cds"/>
    </source>
</evidence>
<protein>
    <recommendedName>
        <fullName evidence="4">SHSP domain-containing protein</fullName>
    </recommendedName>
</protein>
<sequence length="194" mass="22116">MSTISRICPRAFGRAQSLCRGFSNRNIPVHRHSARDHQRMELAPWNDIFSPSSILPASFTSRFRDIEKMMRDMENVLEHKYLSFPARGEDSEVQIGENKLRVKLSVHQFKPEDITVKIDNNKLTISGKHEKKSDEGHSYFAQEFTQQYTIPEGIDQDSIISTFSDEGVLLIQGKPKNSGTGEPREIPIDRGNKA</sequence>